<dbReference type="Pfam" id="PF00288">
    <property type="entry name" value="GHMP_kinases_N"/>
    <property type="match status" value="1"/>
</dbReference>
<dbReference type="InterPro" id="IPR014721">
    <property type="entry name" value="Ribsml_uS5_D2-typ_fold_subgr"/>
</dbReference>
<evidence type="ECO:0000256" key="1">
    <source>
        <dbReference type="ARBA" id="ARBA00006566"/>
    </source>
</evidence>
<name>A0A926D718_9FIRM</name>
<dbReference type="Proteomes" id="UP000651482">
    <property type="component" value="Unassembled WGS sequence"/>
</dbReference>
<dbReference type="Gene3D" id="3.30.70.890">
    <property type="entry name" value="GHMP kinase, C-terminal domain"/>
    <property type="match status" value="1"/>
</dbReference>
<protein>
    <submittedName>
        <fullName evidence="8">Galactokinase</fullName>
    </submittedName>
</protein>
<dbReference type="InterPro" id="IPR006204">
    <property type="entry name" value="GHMP_kinase_N_dom"/>
</dbReference>
<keyword evidence="5" id="KW-0067">ATP-binding</keyword>
<dbReference type="PROSITE" id="PS00627">
    <property type="entry name" value="GHMP_KINASES_ATP"/>
    <property type="match status" value="1"/>
</dbReference>
<dbReference type="InterPro" id="IPR000705">
    <property type="entry name" value="Galactokinase"/>
</dbReference>
<dbReference type="InterPro" id="IPR006203">
    <property type="entry name" value="GHMP_knse_ATP-bd_CS"/>
</dbReference>
<dbReference type="Gene3D" id="3.30.230.10">
    <property type="match status" value="1"/>
</dbReference>
<dbReference type="InterPro" id="IPR036554">
    <property type="entry name" value="GHMP_kinase_C_sf"/>
</dbReference>
<dbReference type="InterPro" id="IPR006206">
    <property type="entry name" value="Mevalonate/galactokinase"/>
</dbReference>
<keyword evidence="4" id="KW-0418">Kinase</keyword>
<sequence>MTESFQALYPHQLDAQKQRYETIKEGFSEYFGNNRDFSYFSAPGRTEIGGNHTDHNRGCVLAAAVNLDIVAAAAKNDENVIRLKSIEYEKMDVIDLSDLSVQESEKERSSSLLRGICARCKQLGYQIGGFDAFTMSQVLKGSGLSSSASFEVLAVTIISHLYNDGAIDPITAAQISQYAENVYFGKPSGLMDQMASSVGGFTAIDFRDPEKPVLEKVSFSLDGVGYAMCIVDTGGSHADLTSDYASIPSEMKAVATLLGCEHLREADEAEFFRRLGEIRKQTGDRAALRAIHFFADNRRAQEEAHALKGGNFEYFKELILESGDSSAMYLQNAYSIKDPQSQGVSLALAVSERILRGKGAWRIHGGGFGGTMQAFVPLDLVPRYKAEIESVFGKDTCHILSIRNAGGVKVSL</sequence>
<feature type="domain" description="GHMP kinase N-terminal" evidence="6">
    <location>
        <begin position="121"/>
        <end position="200"/>
    </location>
</feature>
<reference evidence="8" key="1">
    <citation type="submission" date="2020-08" db="EMBL/GenBank/DDBJ databases">
        <title>Genome public.</title>
        <authorList>
            <person name="Liu C."/>
            <person name="Sun Q."/>
        </authorList>
    </citation>
    <scope>NUCLEOTIDE SEQUENCE</scope>
    <source>
        <strain evidence="8">NSJ-40</strain>
    </source>
</reference>
<dbReference type="EMBL" id="JACRSN010000001">
    <property type="protein sequence ID" value="MBC8532436.1"/>
    <property type="molecule type" value="Genomic_DNA"/>
</dbReference>
<dbReference type="PANTHER" id="PTHR10457:SF7">
    <property type="entry name" value="GALACTOKINASE-RELATED"/>
    <property type="match status" value="1"/>
</dbReference>
<evidence type="ECO:0000256" key="2">
    <source>
        <dbReference type="ARBA" id="ARBA00022679"/>
    </source>
</evidence>
<dbReference type="InterPro" id="IPR019539">
    <property type="entry name" value="GalKase_N"/>
</dbReference>
<comment type="caution">
    <text evidence="8">The sequence shown here is derived from an EMBL/GenBank/DDBJ whole genome shotgun (WGS) entry which is preliminary data.</text>
</comment>
<keyword evidence="9" id="KW-1185">Reference proteome</keyword>
<dbReference type="InterPro" id="IPR020568">
    <property type="entry name" value="Ribosomal_Su5_D2-typ_SF"/>
</dbReference>
<proteinExistence type="inferred from homology"/>
<dbReference type="GO" id="GO:0006012">
    <property type="term" value="P:galactose metabolic process"/>
    <property type="evidence" value="ECO:0007669"/>
    <property type="project" value="InterPro"/>
</dbReference>
<evidence type="ECO:0000256" key="5">
    <source>
        <dbReference type="ARBA" id="ARBA00022840"/>
    </source>
</evidence>
<dbReference type="Pfam" id="PF10509">
    <property type="entry name" value="GalKase_gal_bdg"/>
    <property type="match status" value="1"/>
</dbReference>
<keyword evidence="3" id="KW-0547">Nucleotide-binding</keyword>
<dbReference type="PRINTS" id="PR00959">
    <property type="entry name" value="MEVGALKINASE"/>
</dbReference>
<feature type="domain" description="Galactokinase N-terminal" evidence="7">
    <location>
        <begin position="26"/>
        <end position="75"/>
    </location>
</feature>
<evidence type="ECO:0000313" key="8">
    <source>
        <dbReference type="EMBL" id="MBC8532436.1"/>
    </source>
</evidence>
<dbReference type="RefSeq" id="WP_249317608.1">
    <property type="nucleotide sequence ID" value="NZ_JACRSN010000001.1"/>
</dbReference>
<gene>
    <name evidence="8" type="ORF">IAG03_00160</name>
</gene>
<evidence type="ECO:0000313" key="9">
    <source>
        <dbReference type="Proteomes" id="UP000651482"/>
    </source>
</evidence>
<organism evidence="8 9">
    <name type="scientific">Yeguia hominis</name>
    <dbReference type="NCBI Taxonomy" id="2763662"/>
    <lineage>
        <taxon>Bacteria</taxon>
        <taxon>Bacillati</taxon>
        <taxon>Bacillota</taxon>
        <taxon>Clostridia</taxon>
        <taxon>Eubacteriales</taxon>
        <taxon>Yeguiaceae</taxon>
        <taxon>Yeguia</taxon>
    </lineage>
</organism>
<evidence type="ECO:0000259" key="6">
    <source>
        <dbReference type="Pfam" id="PF00288"/>
    </source>
</evidence>
<comment type="similarity">
    <text evidence="1">Belongs to the GHMP kinase family. GalK subfamily.</text>
</comment>
<evidence type="ECO:0000256" key="4">
    <source>
        <dbReference type="ARBA" id="ARBA00022777"/>
    </source>
</evidence>
<dbReference type="GO" id="GO:0005829">
    <property type="term" value="C:cytosol"/>
    <property type="evidence" value="ECO:0007669"/>
    <property type="project" value="TreeGrafter"/>
</dbReference>
<evidence type="ECO:0000259" key="7">
    <source>
        <dbReference type="Pfam" id="PF10509"/>
    </source>
</evidence>
<dbReference type="SUPFAM" id="SSF54211">
    <property type="entry name" value="Ribosomal protein S5 domain 2-like"/>
    <property type="match status" value="1"/>
</dbReference>
<dbReference type="GO" id="GO:0005524">
    <property type="term" value="F:ATP binding"/>
    <property type="evidence" value="ECO:0007669"/>
    <property type="project" value="UniProtKB-KW"/>
</dbReference>
<dbReference type="PIRSF" id="PIRSF000530">
    <property type="entry name" value="Galactokinase"/>
    <property type="match status" value="1"/>
</dbReference>
<evidence type="ECO:0000256" key="3">
    <source>
        <dbReference type="ARBA" id="ARBA00022741"/>
    </source>
</evidence>
<dbReference type="PRINTS" id="PR00473">
    <property type="entry name" value="GALCTOKINASE"/>
</dbReference>
<dbReference type="SUPFAM" id="SSF55060">
    <property type="entry name" value="GHMP Kinase, C-terminal domain"/>
    <property type="match status" value="1"/>
</dbReference>
<accession>A0A926D718</accession>
<dbReference type="PANTHER" id="PTHR10457">
    <property type="entry name" value="MEVALONATE KINASE/GALACTOKINASE"/>
    <property type="match status" value="1"/>
</dbReference>
<dbReference type="GO" id="GO:0004335">
    <property type="term" value="F:galactokinase activity"/>
    <property type="evidence" value="ECO:0007669"/>
    <property type="project" value="InterPro"/>
</dbReference>
<dbReference type="AlphaFoldDB" id="A0A926D718"/>
<keyword evidence="2" id="KW-0808">Transferase</keyword>